<comment type="caution">
    <text evidence="1">The sequence shown here is derived from an EMBL/GenBank/DDBJ whole genome shotgun (WGS) entry which is preliminary data.</text>
</comment>
<proteinExistence type="predicted"/>
<name>A0A4S3JNW8_9EURO</name>
<organism evidence="1 2">
    <name type="scientific">Aspergillus tanneri</name>
    <dbReference type="NCBI Taxonomy" id="1220188"/>
    <lineage>
        <taxon>Eukaryota</taxon>
        <taxon>Fungi</taxon>
        <taxon>Dikarya</taxon>
        <taxon>Ascomycota</taxon>
        <taxon>Pezizomycotina</taxon>
        <taxon>Eurotiomycetes</taxon>
        <taxon>Eurotiomycetidae</taxon>
        <taxon>Eurotiales</taxon>
        <taxon>Aspergillaceae</taxon>
        <taxon>Aspergillus</taxon>
        <taxon>Aspergillus subgen. Circumdati</taxon>
    </lineage>
</organism>
<evidence type="ECO:0000313" key="1">
    <source>
        <dbReference type="EMBL" id="THC95071.1"/>
    </source>
</evidence>
<dbReference type="Proteomes" id="UP000308092">
    <property type="component" value="Unassembled WGS sequence"/>
</dbReference>
<sequence>MASGLPNETSDEDAAVLPVKFFGNRRRADRSESTLLGA</sequence>
<accession>A0A4S3JNW8</accession>
<keyword evidence="2" id="KW-1185">Reference proteome</keyword>
<dbReference type="AlphaFoldDB" id="A0A4S3JNW8"/>
<gene>
    <name evidence="1" type="ORF">EYZ11_005466</name>
</gene>
<dbReference type="EMBL" id="SOSA01000175">
    <property type="protein sequence ID" value="THC95071.1"/>
    <property type="molecule type" value="Genomic_DNA"/>
</dbReference>
<reference evidence="1 2" key="1">
    <citation type="submission" date="2019-03" db="EMBL/GenBank/DDBJ databases">
        <title>The genome sequence of a newly discovered highly antifungal drug resistant Aspergillus species, Aspergillus tanneri NIH 1004.</title>
        <authorList>
            <person name="Mounaud S."/>
            <person name="Singh I."/>
            <person name="Joardar V."/>
            <person name="Pakala S."/>
            <person name="Pakala S."/>
            <person name="Venepally P."/>
            <person name="Hoover J."/>
            <person name="Nierman W."/>
            <person name="Chung J."/>
            <person name="Losada L."/>
        </authorList>
    </citation>
    <scope>NUCLEOTIDE SEQUENCE [LARGE SCALE GENOMIC DNA]</scope>
    <source>
        <strain evidence="1 2">NIH1004</strain>
    </source>
</reference>
<protein>
    <submittedName>
        <fullName evidence="1">Uncharacterized protein</fullName>
    </submittedName>
</protein>
<dbReference type="VEuPathDB" id="FungiDB:EYZ11_005466"/>
<evidence type="ECO:0000313" key="2">
    <source>
        <dbReference type="Proteomes" id="UP000308092"/>
    </source>
</evidence>